<dbReference type="AlphaFoldDB" id="A0AAF0AVE5"/>
<dbReference type="Gene3D" id="2.60.120.330">
    <property type="entry name" value="B-lactam Antibiotic, Isopenicillin N Synthase, Chain"/>
    <property type="match status" value="1"/>
</dbReference>
<dbReference type="PANTHER" id="PTHR47990">
    <property type="entry name" value="2-OXOGLUTARATE (2OG) AND FE(II)-DEPENDENT OXYGENASE SUPERFAMILY PROTEIN-RELATED"/>
    <property type="match status" value="1"/>
</dbReference>
<dbReference type="InterPro" id="IPR027443">
    <property type="entry name" value="IPNS-like_sf"/>
</dbReference>
<accession>A0AAF0AVE5</accession>
<dbReference type="PRINTS" id="PR00682">
    <property type="entry name" value="IPNSYNTHASE"/>
</dbReference>
<evidence type="ECO:0000259" key="2">
    <source>
        <dbReference type="PROSITE" id="PS51471"/>
    </source>
</evidence>
<dbReference type="GO" id="GO:0016491">
    <property type="term" value="F:oxidoreductase activity"/>
    <property type="evidence" value="ECO:0007669"/>
    <property type="project" value="UniProtKB-KW"/>
</dbReference>
<comment type="similarity">
    <text evidence="1">Belongs to the iron/ascorbate-dependent oxidoreductase family.</text>
</comment>
<proteinExistence type="inferred from homology"/>
<evidence type="ECO:0000313" key="3">
    <source>
        <dbReference type="EMBL" id="WBW71869.1"/>
    </source>
</evidence>
<keyword evidence="1" id="KW-0560">Oxidoreductase</keyword>
<reference evidence="3 4" key="1">
    <citation type="journal article" date="2023" name="G3 (Bethesda)">
        <title>A high-quality reference genome for the fission yeast Schizosaccharomyces osmophilus.</title>
        <authorList>
            <person name="Jia G.S."/>
            <person name="Zhang W.C."/>
            <person name="Liang Y."/>
            <person name="Liu X.H."/>
            <person name="Rhind N."/>
            <person name="Pidoux A."/>
            <person name="Brysch-Herzberg M."/>
            <person name="Du L.L."/>
        </authorList>
    </citation>
    <scope>NUCLEOTIDE SEQUENCE [LARGE SCALE GENOMIC DNA]</scope>
    <source>
        <strain evidence="3 4">CBS 15793</strain>
    </source>
</reference>
<name>A0AAF0AVE5_9SCHI</name>
<keyword evidence="1" id="KW-0408">Iron</keyword>
<organism evidence="3 4">
    <name type="scientific">Schizosaccharomyces osmophilus</name>
    <dbReference type="NCBI Taxonomy" id="2545709"/>
    <lineage>
        <taxon>Eukaryota</taxon>
        <taxon>Fungi</taxon>
        <taxon>Dikarya</taxon>
        <taxon>Ascomycota</taxon>
        <taxon>Taphrinomycotina</taxon>
        <taxon>Schizosaccharomycetes</taxon>
        <taxon>Schizosaccharomycetales</taxon>
        <taxon>Schizosaccharomycetaceae</taxon>
        <taxon>Schizosaccharomyces</taxon>
    </lineage>
</organism>
<gene>
    <name evidence="3" type="ORF">SOMG_02476</name>
</gene>
<dbReference type="Pfam" id="PF14226">
    <property type="entry name" value="DIOX_N"/>
    <property type="match status" value="1"/>
</dbReference>
<dbReference type="RefSeq" id="XP_056036112.1">
    <property type="nucleotide sequence ID" value="XM_056181268.1"/>
</dbReference>
<dbReference type="KEGG" id="som:SOMG_02476"/>
<dbReference type="Pfam" id="PF03171">
    <property type="entry name" value="2OG-FeII_Oxy"/>
    <property type="match status" value="1"/>
</dbReference>
<protein>
    <submittedName>
        <fullName evidence="3">Iron/ascorbate oxidoreductase family</fullName>
    </submittedName>
</protein>
<feature type="domain" description="Fe2OG dioxygenase" evidence="2">
    <location>
        <begin position="161"/>
        <end position="267"/>
    </location>
</feature>
<dbReference type="InterPro" id="IPR050231">
    <property type="entry name" value="Iron_ascorbate_oxido_reductase"/>
</dbReference>
<dbReference type="PROSITE" id="PS51471">
    <property type="entry name" value="FE2OG_OXY"/>
    <property type="match status" value="1"/>
</dbReference>
<dbReference type="Proteomes" id="UP001212411">
    <property type="component" value="Chromosome 1"/>
</dbReference>
<sequence length="297" mass="33558">MGSVELPSIDLSLKDSKHVAAELITACKQWGFFTVKNHGIPLEDVARIFKISDEFFNSPLEEKKQFMFKEERLHSGYTGHVGEKLDAEHQCRGDMIESYDIAGFPSPDSKVNSPVIQKYFLELKAFQRQCHYLSLKILDLIAGGFGLSSDFFSKYHSSSKDILRLLKYSIPEGVKRREHDEDAGAHSDYGSITLLFQKDMGGLQIRPPESYNVADWLKVSVDETSIVVNIGDMLQFWTSGRLKSTVHRVRLDPDIKSRQTIAYFVIPDSETIIDPVYEDENESEGKGNSVKIVPASE</sequence>
<dbReference type="InterPro" id="IPR005123">
    <property type="entry name" value="Oxoglu/Fe-dep_dioxygenase_dom"/>
</dbReference>
<dbReference type="SUPFAM" id="SSF51197">
    <property type="entry name" value="Clavaminate synthase-like"/>
    <property type="match status" value="1"/>
</dbReference>
<dbReference type="EMBL" id="CP115611">
    <property type="protein sequence ID" value="WBW71869.1"/>
    <property type="molecule type" value="Genomic_DNA"/>
</dbReference>
<dbReference type="InterPro" id="IPR044861">
    <property type="entry name" value="IPNS-like_FE2OG_OXY"/>
</dbReference>
<keyword evidence="4" id="KW-1185">Reference proteome</keyword>
<evidence type="ECO:0000256" key="1">
    <source>
        <dbReference type="RuleBase" id="RU003682"/>
    </source>
</evidence>
<dbReference type="InterPro" id="IPR026992">
    <property type="entry name" value="DIOX_N"/>
</dbReference>
<dbReference type="GO" id="GO:0044283">
    <property type="term" value="P:small molecule biosynthetic process"/>
    <property type="evidence" value="ECO:0007669"/>
    <property type="project" value="UniProtKB-ARBA"/>
</dbReference>
<dbReference type="GO" id="GO:0046872">
    <property type="term" value="F:metal ion binding"/>
    <property type="evidence" value="ECO:0007669"/>
    <property type="project" value="UniProtKB-KW"/>
</dbReference>
<dbReference type="GeneID" id="80875957"/>
<evidence type="ECO:0000313" key="4">
    <source>
        <dbReference type="Proteomes" id="UP001212411"/>
    </source>
</evidence>
<keyword evidence="1" id="KW-0479">Metal-binding</keyword>